<name>A0A090BUS3_9GAMM</name>
<gene>
    <name evidence="1" type="ORF">THII_1309</name>
</gene>
<organism evidence="1 2">
    <name type="scientific">Thioploca ingrica</name>
    <dbReference type="NCBI Taxonomy" id="40754"/>
    <lineage>
        <taxon>Bacteria</taxon>
        <taxon>Pseudomonadati</taxon>
        <taxon>Pseudomonadota</taxon>
        <taxon>Gammaproteobacteria</taxon>
        <taxon>Thiotrichales</taxon>
        <taxon>Thiotrichaceae</taxon>
        <taxon>Thioploca</taxon>
    </lineage>
</organism>
<dbReference type="HOGENOM" id="CLU_2345768_0_0_6"/>
<dbReference type="AlphaFoldDB" id="A0A090BUS3"/>
<sequence>MKKTQILDLPVLKDVVVPGKEIPLTDELSPGLDERQLKTLQQQIEKIIQTQFDEILKKVSQDTIKKINAHLDKVLPKLLEHMNQSVSDENNEDDDDE</sequence>
<proteinExistence type="predicted"/>
<reference evidence="1" key="1">
    <citation type="journal article" date="2014" name="ISME J.">
        <title>Ecophysiology of Thioploca ingrica as revealed by the complete genome sequence supplemented with proteomic evidence.</title>
        <authorList>
            <person name="Kojima H."/>
            <person name="Ogura Y."/>
            <person name="Yamamoto N."/>
            <person name="Togashi T."/>
            <person name="Mori H."/>
            <person name="Watanabe T."/>
            <person name="Nemoto F."/>
            <person name="Kurokawa K."/>
            <person name="Hayashi T."/>
            <person name="Fukui M."/>
        </authorList>
    </citation>
    <scope>NUCLEOTIDE SEQUENCE [LARGE SCALE GENOMIC DNA]</scope>
</reference>
<dbReference type="EMBL" id="AP014633">
    <property type="protein sequence ID" value="BAP55606.1"/>
    <property type="molecule type" value="Genomic_DNA"/>
</dbReference>
<keyword evidence="2" id="KW-1185">Reference proteome</keyword>
<protein>
    <submittedName>
        <fullName evidence="1">Uncharacterized protein</fullName>
    </submittedName>
</protein>
<accession>A0A090BUS3</accession>
<evidence type="ECO:0000313" key="1">
    <source>
        <dbReference type="EMBL" id="BAP55606.1"/>
    </source>
</evidence>
<dbReference type="Proteomes" id="UP000031623">
    <property type="component" value="Chromosome"/>
</dbReference>
<evidence type="ECO:0000313" key="2">
    <source>
        <dbReference type="Proteomes" id="UP000031623"/>
    </source>
</evidence>
<dbReference type="KEGG" id="tig:THII_1309"/>